<dbReference type="GO" id="GO:0008757">
    <property type="term" value="F:S-adenosylmethionine-dependent methyltransferase activity"/>
    <property type="evidence" value="ECO:0007669"/>
    <property type="project" value="InterPro"/>
</dbReference>
<dbReference type="Pfam" id="PF08241">
    <property type="entry name" value="Methyltransf_11"/>
    <property type="match status" value="1"/>
</dbReference>
<dbReference type="EMBL" id="QWET01000014">
    <property type="protein sequence ID" value="RIH64029.1"/>
    <property type="molecule type" value="Genomic_DNA"/>
</dbReference>
<feature type="domain" description="Methyltransferase type 11" evidence="1">
    <location>
        <begin position="17"/>
        <end position="110"/>
    </location>
</feature>
<dbReference type="PANTHER" id="PTHR43591:SF24">
    <property type="entry name" value="2-METHOXY-6-POLYPRENYL-1,4-BENZOQUINOL METHYLASE, MITOCHONDRIAL"/>
    <property type="match status" value="1"/>
</dbReference>
<keyword evidence="3" id="KW-1185">Reference proteome</keyword>
<keyword evidence="2" id="KW-0808">Transferase</keyword>
<dbReference type="PANTHER" id="PTHR43591">
    <property type="entry name" value="METHYLTRANSFERASE"/>
    <property type="match status" value="1"/>
</dbReference>
<dbReference type="CDD" id="cd02440">
    <property type="entry name" value="AdoMet_MTases"/>
    <property type="match status" value="1"/>
</dbReference>
<evidence type="ECO:0000313" key="3">
    <source>
        <dbReference type="Proteomes" id="UP000266441"/>
    </source>
</evidence>
<dbReference type="OrthoDB" id="9770553at2"/>
<keyword evidence="2" id="KW-0489">Methyltransferase</keyword>
<evidence type="ECO:0000259" key="1">
    <source>
        <dbReference type="Pfam" id="PF08241"/>
    </source>
</evidence>
<dbReference type="RefSeq" id="WP_119351090.1">
    <property type="nucleotide sequence ID" value="NZ_JBFHKJ010000169.1"/>
</dbReference>
<sequence length="237" mass="27504">MEPLRNYFKDIAIHNILDVGTGNGGFLHTLQNTFPGAKITGIDPNTESLEIARQNFPDVTFLEMEAENLKFEDDSFDVVSISMALHHLPKVKKGLKEMKRVVKPDGYIIINETISDHLNPAQEVHKMYHHFRSHIDRMLGRFHRKTFTKDAILQILKETEVPVQFFFEHRRNVNLIEDEADLELRIDKMKQMLEKIKGHPEHDALRLQVDEFRTKAMEHGLQAATNLVIVGRKKIFT</sequence>
<dbReference type="GO" id="GO:0032259">
    <property type="term" value="P:methylation"/>
    <property type="evidence" value="ECO:0007669"/>
    <property type="project" value="UniProtKB-KW"/>
</dbReference>
<reference evidence="2 3" key="1">
    <citation type="journal article" date="2015" name="Int. J. Syst. Evol. Microbiol.">
        <title>Mariniphaga sediminis sp. nov., isolated from coastal sediment.</title>
        <authorList>
            <person name="Wang F.Q."/>
            <person name="Shen Q.Y."/>
            <person name="Chen G.J."/>
            <person name="Du Z.J."/>
        </authorList>
    </citation>
    <scope>NUCLEOTIDE SEQUENCE [LARGE SCALE GENOMIC DNA]</scope>
    <source>
        <strain evidence="2 3">SY21</strain>
    </source>
</reference>
<dbReference type="SUPFAM" id="SSF53335">
    <property type="entry name" value="S-adenosyl-L-methionine-dependent methyltransferases"/>
    <property type="match status" value="1"/>
</dbReference>
<dbReference type="InterPro" id="IPR013216">
    <property type="entry name" value="Methyltransf_11"/>
</dbReference>
<evidence type="ECO:0000313" key="2">
    <source>
        <dbReference type="EMBL" id="RIH64029.1"/>
    </source>
</evidence>
<name>A0A399CX68_9BACT</name>
<organism evidence="2 3">
    <name type="scientific">Mariniphaga sediminis</name>
    <dbReference type="NCBI Taxonomy" id="1628158"/>
    <lineage>
        <taxon>Bacteria</taxon>
        <taxon>Pseudomonadati</taxon>
        <taxon>Bacteroidota</taxon>
        <taxon>Bacteroidia</taxon>
        <taxon>Marinilabiliales</taxon>
        <taxon>Prolixibacteraceae</taxon>
        <taxon>Mariniphaga</taxon>
    </lineage>
</organism>
<dbReference type="InterPro" id="IPR029063">
    <property type="entry name" value="SAM-dependent_MTases_sf"/>
</dbReference>
<dbReference type="AlphaFoldDB" id="A0A399CX68"/>
<comment type="caution">
    <text evidence="2">The sequence shown here is derived from an EMBL/GenBank/DDBJ whole genome shotgun (WGS) entry which is preliminary data.</text>
</comment>
<accession>A0A399CX68</accession>
<proteinExistence type="predicted"/>
<gene>
    <name evidence="2" type="ORF">D1164_16995</name>
</gene>
<dbReference type="Gene3D" id="3.40.50.150">
    <property type="entry name" value="Vaccinia Virus protein VP39"/>
    <property type="match status" value="1"/>
</dbReference>
<dbReference type="Proteomes" id="UP000266441">
    <property type="component" value="Unassembled WGS sequence"/>
</dbReference>
<protein>
    <submittedName>
        <fullName evidence="2">Class I SAM-dependent methyltransferase</fullName>
    </submittedName>
</protein>